<evidence type="ECO:0000313" key="3">
    <source>
        <dbReference type="EMBL" id="BAD84797.1"/>
    </source>
</evidence>
<proteinExistence type="predicted"/>
<dbReference type="EMBL" id="AP006878">
    <property type="protein sequence ID" value="BAD84797.1"/>
    <property type="molecule type" value="Genomic_DNA"/>
</dbReference>
<protein>
    <submittedName>
        <fullName evidence="2">Hypothetical membrane protein, conserved</fullName>
    </submittedName>
</protein>
<feature type="transmembrane region" description="Helical" evidence="1">
    <location>
        <begin position="89"/>
        <end position="110"/>
    </location>
</feature>
<dbReference type="EnsemblBacteria" id="BAD84797">
    <property type="protein sequence ID" value="BAD84797"/>
    <property type="gene ID" value="TK0608"/>
</dbReference>
<gene>
    <name evidence="2" type="ordered locus">TK0387</name>
    <name evidence="3" type="ordered locus">TK0608</name>
</gene>
<dbReference type="STRING" id="69014.TK0387"/>
<keyword evidence="4" id="KW-1185">Reference proteome</keyword>
<dbReference type="EnsemblBacteria" id="BAD84576">
    <property type="protein sequence ID" value="BAD84576"/>
    <property type="gene ID" value="TK0387"/>
</dbReference>
<dbReference type="Proteomes" id="UP000000536">
    <property type="component" value="Chromosome"/>
</dbReference>
<dbReference type="eggNOG" id="arCOG05106">
    <property type="taxonomic scope" value="Archaea"/>
</dbReference>
<keyword evidence="1" id="KW-0472">Membrane</keyword>
<dbReference type="AlphaFoldDB" id="Q5JCZ3"/>
<dbReference type="KEGG" id="tko:TK0387"/>
<keyword evidence="1" id="KW-1133">Transmembrane helix</keyword>
<dbReference type="PATRIC" id="fig|69014.16.peg.385"/>
<evidence type="ECO:0000256" key="1">
    <source>
        <dbReference type="SAM" id="Phobius"/>
    </source>
</evidence>
<evidence type="ECO:0000313" key="4">
    <source>
        <dbReference type="Proteomes" id="UP000000536"/>
    </source>
</evidence>
<feature type="transmembrane region" description="Helical" evidence="1">
    <location>
        <begin position="146"/>
        <end position="169"/>
    </location>
</feature>
<feature type="transmembrane region" description="Helical" evidence="1">
    <location>
        <begin position="122"/>
        <end position="139"/>
    </location>
</feature>
<dbReference type="KEGG" id="tko:TK0608"/>
<name>Q5JCZ3_THEKO</name>
<dbReference type="HOGENOM" id="CLU_137175_0_0_2"/>
<accession>Q5JCZ3</accession>
<dbReference type="EMBL" id="AP006878">
    <property type="protein sequence ID" value="BAD84576.1"/>
    <property type="molecule type" value="Genomic_DNA"/>
</dbReference>
<keyword evidence="1" id="KW-0812">Transmembrane</keyword>
<feature type="transmembrane region" description="Helical" evidence="1">
    <location>
        <begin position="15"/>
        <end position="34"/>
    </location>
</feature>
<sequence>MGEEQQPKKLKAGQWALKTALASGFLGLLLWYAGQHSITVQQTTEAMASVPLAFVVLVELFDKLADKNDYYNKLYAGIYGSIGKKKSRVGAILISLLFAALGMLGVMWAITGTMTLNIGDVGPANLFVSGLIGLYIFAPETGNNELILWFWTAATIATKGAFISILPHIPGLI</sequence>
<dbReference type="OrthoDB" id="60273at2157"/>
<reference evidence="2 4" key="1">
    <citation type="journal article" date="2005" name="Genome Res.">
        <title>Complete genome sequence of the hyperthermophilic archaeon Thermococcus kodakaraensis KOD1 and comparison with Pyrococcus genomes.</title>
        <authorList>
            <person name="Fukui T."/>
            <person name="Atomi H."/>
            <person name="Kanai T."/>
            <person name="Matsumi R."/>
            <person name="Fujiwara S."/>
            <person name="Imanaka T."/>
        </authorList>
    </citation>
    <scope>NUCLEOTIDE SEQUENCE [LARGE SCALE GENOMIC DNA]</scope>
    <source>
        <strain evidence="4">ATCC BAA-918 / JCM 12380 / KOD1</strain>
        <strain evidence="2">KOD1</strain>
    </source>
</reference>
<evidence type="ECO:0000313" key="2">
    <source>
        <dbReference type="EMBL" id="BAD84576.1"/>
    </source>
</evidence>
<organism evidence="2 4">
    <name type="scientific">Thermococcus kodakarensis (strain ATCC BAA-918 / JCM 12380 / KOD1)</name>
    <name type="common">Pyrococcus kodakaraensis (strain KOD1)</name>
    <dbReference type="NCBI Taxonomy" id="69014"/>
    <lineage>
        <taxon>Archaea</taxon>
        <taxon>Methanobacteriati</taxon>
        <taxon>Methanobacteriota</taxon>
        <taxon>Thermococci</taxon>
        <taxon>Thermococcales</taxon>
        <taxon>Thermococcaceae</taxon>
        <taxon>Thermococcus</taxon>
    </lineage>
</organism>